<keyword evidence="2" id="KW-0812">Transmembrane</keyword>
<keyword evidence="4" id="KW-1185">Reference proteome</keyword>
<sequence>MFKPEDPVKELQRLKAVYSMFAIGSFIFIIGFFLLIFARPYVHDRTNKDLFLPFGTMLMIIGSGLCGVMGLLIYRQWRIFNNFLKLNEEANRRSMMIKQKEEEGSEQYDEYDEGLSEPI</sequence>
<proteinExistence type="predicted"/>
<keyword evidence="2" id="KW-0472">Membrane</keyword>
<evidence type="ECO:0000256" key="1">
    <source>
        <dbReference type="SAM" id="MobiDB-lite"/>
    </source>
</evidence>
<evidence type="ECO:0008006" key="5">
    <source>
        <dbReference type="Google" id="ProtNLM"/>
    </source>
</evidence>
<evidence type="ECO:0000313" key="3">
    <source>
        <dbReference type="EMBL" id="KAL3314373.1"/>
    </source>
</evidence>
<comment type="caution">
    <text evidence="3">The sequence shown here is derived from an EMBL/GenBank/DDBJ whole genome shotgun (WGS) entry which is preliminary data.</text>
</comment>
<keyword evidence="2" id="KW-1133">Transmembrane helix</keyword>
<evidence type="ECO:0000256" key="2">
    <source>
        <dbReference type="SAM" id="Phobius"/>
    </source>
</evidence>
<feature type="transmembrane region" description="Helical" evidence="2">
    <location>
        <begin position="50"/>
        <end position="74"/>
    </location>
</feature>
<gene>
    <name evidence="3" type="ORF">Ciccas_006999</name>
</gene>
<organism evidence="3 4">
    <name type="scientific">Cichlidogyrus casuarinus</name>
    <dbReference type="NCBI Taxonomy" id="1844966"/>
    <lineage>
        <taxon>Eukaryota</taxon>
        <taxon>Metazoa</taxon>
        <taxon>Spiralia</taxon>
        <taxon>Lophotrochozoa</taxon>
        <taxon>Platyhelminthes</taxon>
        <taxon>Monogenea</taxon>
        <taxon>Monopisthocotylea</taxon>
        <taxon>Dactylogyridea</taxon>
        <taxon>Ancyrocephalidae</taxon>
        <taxon>Cichlidogyrus</taxon>
    </lineage>
</organism>
<feature type="transmembrane region" description="Helical" evidence="2">
    <location>
        <begin position="16"/>
        <end position="38"/>
    </location>
</feature>
<dbReference type="AlphaFoldDB" id="A0ABD2Q4N5"/>
<evidence type="ECO:0000313" key="4">
    <source>
        <dbReference type="Proteomes" id="UP001626550"/>
    </source>
</evidence>
<accession>A0ABD2Q4N5</accession>
<name>A0ABD2Q4N5_9PLAT</name>
<feature type="compositionally biased region" description="Acidic residues" evidence="1">
    <location>
        <begin position="103"/>
        <end position="119"/>
    </location>
</feature>
<protein>
    <recommendedName>
        <fullName evidence="5">DUF202 domain-containing protein</fullName>
    </recommendedName>
</protein>
<reference evidence="3 4" key="1">
    <citation type="submission" date="2024-11" db="EMBL/GenBank/DDBJ databases">
        <title>Adaptive evolution of stress response genes in parasites aligns with host niche diversity.</title>
        <authorList>
            <person name="Hahn C."/>
            <person name="Resl P."/>
        </authorList>
    </citation>
    <scope>NUCLEOTIDE SEQUENCE [LARGE SCALE GENOMIC DNA]</scope>
    <source>
        <strain evidence="3">EGGRZ-B1_66</strain>
        <tissue evidence="3">Body</tissue>
    </source>
</reference>
<feature type="region of interest" description="Disordered" evidence="1">
    <location>
        <begin position="97"/>
        <end position="119"/>
    </location>
</feature>
<dbReference type="Proteomes" id="UP001626550">
    <property type="component" value="Unassembled WGS sequence"/>
</dbReference>
<dbReference type="EMBL" id="JBJKFK010001017">
    <property type="protein sequence ID" value="KAL3314373.1"/>
    <property type="molecule type" value="Genomic_DNA"/>
</dbReference>